<dbReference type="OMA" id="TNTAHWI"/>
<evidence type="ECO:0000256" key="1">
    <source>
        <dbReference type="SAM" id="Phobius"/>
    </source>
</evidence>
<keyword evidence="1" id="KW-0472">Membrane</keyword>
<feature type="non-terminal residue" evidence="2">
    <location>
        <position position="396"/>
    </location>
</feature>
<protein>
    <submittedName>
        <fullName evidence="2">Uncharacterized protein</fullName>
    </submittedName>
</protein>
<gene>
    <name evidence="2" type="ORF">SCHCODRAFT_102772</name>
</gene>
<feature type="transmembrane region" description="Helical" evidence="1">
    <location>
        <begin position="99"/>
        <end position="118"/>
    </location>
</feature>
<reference evidence="2 3" key="1">
    <citation type="journal article" date="2010" name="Nat. Biotechnol.">
        <title>Genome sequence of the model mushroom Schizophyllum commune.</title>
        <authorList>
            <person name="Ohm R.A."/>
            <person name="de Jong J.F."/>
            <person name="Lugones L.G."/>
            <person name="Aerts A."/>
            <person name="Kothe E."/>
            <person name="Stajich J.E."/>
            <person name="de Vries R.P."/>
            <person name="Record E."/>
            <person name="Levasseur A."/>
            <person name="Baker S.E."/>
            <person name="Bartholomew K.A."/>
            <person name="Coutinho P.M."/>
            <person name="Erdmann S."/>
            <person name="Fowler T.J."/>
            <person name="Gathman A.C."/>
            <person name="Lombard V."/>
            <person name="Henrissat B."/>
            <person name="Knabe N."/>
            <person name="Kuees U."/>
            <person name="Lilly W.W."/>
            <person name="Lindquist E."/>
            <person name="Lucas S."/>
            <person name="Magnuson J.K."/>
            <person name="Piumi F."/>
            <person name="Raudaskoski M."/>
            <person name="Salamov A."/>
            <person name="Schmutz J."/>
            <person name="Schwarze F.W.M.R."/>
            <person name="vanKuyk P.A."/>
            <person name="Horton J.S."/>
            <person name="Grigoriev I.V."/>
            <person name="Woesten H.A.B."/>
        </authorList>
    </citation>
    <scope>NUCLEOTIDE SEQUENCE [LARGE SCALE GENOMIC DNA]</scope>
    <source>
        <strain evidence="3">H4-8 / FGSC 9210</strain>
    </source>
</reference>
<feature type="transmembrane region" description="Helical" evidence="1">
    <location>
        <begin position="6"/>
        <end position="33"/>
    </location>
</feature>
<keyword evidence="3" id="KW-1185">Reference proteome</keyword>
<keyword evidence="1" id="KW-0812">Transmembrane</keyword>
<dbReference type="VEuPathDB" id="FungiDB:SCHCODRAFT_01141276"/>
<evidence type="ECO:0000313" key="2">
    <source>
        <dbReference type="EMBL" id="EFJ03107.1"/>
    </source>
</evidence>
<accession>D8PQZ5</accession>
<feature type="transmembrane region" description="Helical" evidence="1">
    <location>
        <begin position="54"/>
        <end position="79"/>
    </location>
</feature>
<proteinExistence type="predicted"/>
<dbReference type="RefSeq" id="XP_003038009.1">
    <property type="nucleotide sequence ID" value="XM_003037963.1"/>
</dbReference>
<dbReference type="AlphaFoldDB" id="D8PQZ5"/>
<dbReference type="OrthoDB" id="3250682at2759"/>
<evidence type="ECO:0000313" key="3">
    <source>
        <dbReference type="Proteomes" id="UP000007431"/>
    </source>
</evidence>
<feature type="transmembrane region" description="Helical" evidence="1">
    <location>
        <begin position="130"/>
        <end position="148"/>
    </location>
</feature>
<organism evidence="3">
    <name type="scientific">Schizophyllum commune (strain H4-8 / FGSC 9210)</name>
    <name type="common">Split gill fungus</name>
    <dbReference type="NCBI Taxonomy" id="578458"/>
    <lineage>
        <taxon>Eukaryota</taxon>
        <taxon>Fungi</taxon>
        <taxon>Dikarya</taxon>
        <taxon>Basidiomycota</taxon>
        <taxon>Agaricomycotina</taxon>
        <taxon>Agaricomycetes</taxon>
        <taxon>Agaricomycetidae</taxon>
        <taxon>Agaricales</taxon>
        <taxon>Schizophyllaceae</taxon>
        <taxon>Schizophyllum</taxon>
    </lineage>
</organism>
<dbReference type="Proteomes" id="UP000007431">
    <property type="component" value="Unassembled WGS sequence"/>
</dbReference>
<dbReference type="KEGG" id="scm:SCHCO_01141276"/>
<name>D8PQZ5_SCHCM</name>
<dbReference type="HOGENOM" id="CLU_696675_0_0_1"/>
<dbReference type="EMBL" id="GL377302">
    <property type="protein sequence ID" value="EFJ03107.1"/>
    <property type="molecule type" value="Genomic_DNA"/>
</dbReference>
<dbReference type="InParanoid" id="D8PQZ5"/>
<keyword evidence="1" id="KW-1133">Transmembrane helix</keyword>
<dbReference type="GeneID" id="9586095"/>
<sequence>MPSDRLAFASFAVETFLYGLYLAVALLSLFLLYRRSQETRHFAGAGATNIPLLVGPWALIVCITAHWTCGFVRIFTAFFTQREDRDPGDYLASELPLHAAQKVFLLATIMLWDLTMTYRLYIIFHRQRSVLVFPAVVIVGFVVIQGTSHPRGGLQILRRYPARPNDPAHSRRALGRKRLRLVLEHEYLQHWSDKTLEVLTVELIHSTAMITWRILKQSRFSFRSGGPSVSVSLAIFIESAAIGILHGFFFVATYLAQHPAHNFAVDSGPPVYGLALALINLRVALGIPSQASSRSDLDNLSGLASGVVFAPGSTDRHVHSVALALGRAGESGDLEDSRVDVHMASSITKTQSSSHSLLYLATYLAQHPVHVFTVDSSPAIHGSTLEVINLRVAVPD</sequence>